<dbReference type="SUPFAM" id="SSF51366">
    <property type="entry name" value="Ribulose-phoshate binding barrel"/>
    <property type="match status" value="1"/>
</dbReference>
<evidence type="ECO:0000313" key="14">
    <source>
        <dbReference type="Proteomes" id="UP000006062"/>
    </source>
</evidence>
<evidence type="ECO:0000256" key="11">
    <source>
        <dbReference type="SAM" id="MobiDB-lite"/>
    </source>
</evidence>
<sequence length="230" mass="24673">MPTDPIDSQPTDPAPDRSSRMARTRVKICGLTRESDVDAAVAAGADAVGFVFHPPSPRAVTPEQARRLCERLPPFVSAVGLFVDAAPATIRATLDQVPLDLLQFHGDEAPAHCASFGRRWIKAIRMRPGIDPMAERARFAGAAGLLLDTFEPGRAGGTGQRFDWERIPPELAASIVLAGGLDPSNVAEAIERVRPYGVDVSGGVESARGIKDHARIFAFMQGVNDGDKRR</sequence>
<organism evidence="13 14">
    <name type="scientific">Thiocystis violascens (strain ATCC 17096 / DSM 198 / 6111)</name>
    <name type="common">Chromatium violascens</name>
    <dbReference type="NCBI Taxonomy" id="765911"/>
    <lineage>
        <taxon>Bacteria</taxon>
        <taxon>Pseudomonadati</taxon>
        <taxon>Pseudomonadota</taxon>
        <taxon>Gammaproteobacteria</taxon>
        <taxon>Chromatiales</taxon>
        <taxon>Chromatiaceae</taxon>
        <taxon>Thiocystis</taxon>
    </lineage>
</organism>
<dbReference type="NCBIfam" id="NF002299">
    <property type="entry name" value="PRK01222.1-6"/>
    <property type="match status" value="1"/>
</dbReference>
<evidence type="ECO:0000256" key="9">
    <source>
        <dbReference type="ARBA" id="ARBA00023235"/>
    </source>
</evidence>
<keyword evidence="7 10" id="KW-0822">Tryptophan biosynthesis</keyword>
<dbReference type="Pfam" id="PF00697">
    <property type="entry name" value="PRAI"/>
    <property type="match status" value="1"/>
</dbReference>
<reference evidence="13 14" key="1">
    <citation type="submission" date="2012-06" db="EMBL/GenBank/DDBJ databases">
        <title>Complete sequence of Thiocystis violascens DSM 198.</title>
        <authorList>
            <consortium name="US DOE Joint Genome Institute"/>
            <person name="Lucas S."/>
            <person name="Han J."/>
            <person name="Lapidus A."/>
            <person name="Cheng J.-F."/>
            <person name="Goodwin L."/>
            <person name="Pitluck S."/>
            <person name="Peters L."/>
            <person name="Ovchinnikova G."/>
            <person name="Teshima H."/>
            <person name="Detter J.C."/>
            <person name="Han C."/>
            <person name="Tapia R."/>
            <person name="Land M."/>
            <person name="Hauser L."/>
            <person name="Kyrpides N."/>
            <person name="Ivanova N."/>
            <person name="Pagani I."/>
            <person name="Vogl K."/>
            <person name="Liu Z."/>
            <person name="Frigaard N.-U."/>
            <person name="Bryant D."/>
            <person name="Woyke T."/>
        </authorList>
    </citation>
    <scope>NUCLEOTIDE SEQUENCE [LARGE SCALE GENOMIC DNA]</scope>
    <source>
        <strain evidence="14">ATCC 17096 / DSM 198 / 6111</strain>
    </source>
</reference>
<evidence type="ECO:0000256" key="1">
    <source>
        <dbReference type="ARBA" id="ARBA00001164"/>
    </source>
</evidence>
<keyword evidence="8 10" id="KW-0057">Aromatic amino acid biosynthesis</keyword>
<dbReference type="EMBL" id="CP003154">
    <property type="protein sequence ID" value="AFL72953.1"/>
    <property type="molecule type" value="Genomic_DNA"/>
</dbReference>
<dbReference type="FunFam" id="3.20.20.70:FF:000075">
    <property type="entry name" value="Tryptophan biosynthesis protein TRP1"/>
    <property type="match status" value="1"/>
</dbReference>
<comment type="catalytic activity">
    <reaction evidence="1 10">
        <text>N-(5-phospho-beta-D-ribosyl)anthranilate = 1-(2-carboxyphenylamino)-1-deoxy-D-ribulose 5-phosphate</text>
        <dbReference type="Rhea" id="RHEA:21540"/>
        <dbReference type="ChEBI" id="CHEBI:18277"/>
        <dbReference type="ChEBI" id="CHEBI:58613"/>
        <dbReference type="EC" id="5.3.1.24"/>
    </reaction>
</comment>
<dbReference type="InterPro" id="IPR011060">
    <property type="entry name" value="RibuloseP-bd_barrel"/>
</dbReference>
<feature type="region of interest" description="Disordered" evidence="11">
    <location>
        <begin position="1"/>
        <end position="23"/>
    </location>
</feature>
<evidence type="ECO:0000256" key="2">
    <source>
        <dbReference type="ARBA" id="ARBA00004664"/>
    </source>
</evidence>
<keyword evidence="6 10" id="KW-0028">Amino-acid biosynthesis</keyword>
<evidence type="ECO:0000259" key="12">
    <source>
        <dbReference type="Pfam" id="PF00697"/>
    </source>
</evidence>
<dbReference type="HOGENOM" id="CLU_076364_1_1_6"/>
<dbReference type="Proteomes" id="UP000006062">
    <property type="component" value="Chromosome"/>
</dbReference>
<dbReference type="InterPro" id="IPR044643">
    <property type="entry name" value="TrpF_fam"/>
</dbReference>
<name>I3Y7I5_THIV6</name>
<dbReference type="PANTHER" id="PTHR42894">
    <property type="entry name" value="N-(5'-PHOSPHORIBOSYL)ANTHRANILATE ISOMERASE"/>
    <property type="match status" value="1"/>
</dbReference>
<dbReference type="HAMAP" id="MF_00135">
    <property type="entry name" value="PRAI"/>
    <property type="match status" value="1"/>
</dbReference>
<keyword evidence="14" id="KW-1185">Reference proteome</keyword>
<evidence type="ECO:0000256" key="10">
    <source>
        <dbReference type="HAMAP-Rule" id="MF_00135"/>
    </source>
</evidence>
<dbReference type="EC" id="5.3.1.24" evidence="4 10"/>
<feature type="domain" description="N-(5'phosphoribosyl) anthranilate isomerase (PRAI)" evidence="12">
    <location>
        <begin position="26"/>
        <end position="221"/>
    </location>
</feature>
<evidence type="ECO:0000256" key="4">
    <source>
        <dbReference type="ARBA" id="ARBA00012572"/>
    </source>
</evidence>
<evidence type="ECO:0000256" key="5">
    <source>
        <dbReference type="ARBA" id="ARBA00022272"/>
    </source>
</evidence>
<evidence type="ECO:0000256" key="6">
    <source>
        <dbReference type="ARBA" id="ARBA00022605"/>
    </source>
</evidence>
<keyword evidence="9 10" id="KW-0413">Isomerase</keyword>
<gene>
    <name evidence="10" type="primary">trpF</name>
    <name evidence="13" type="ordered locus">Thivi_0918</name>
</gene>
<feature type="compositionally biased region" description="Polar residues" evidence="11">
    <location>
        <begin position="1"/>
        <end position="11"/>
    </location>
</feature>
<accession>I3Y7I5</accession>
<dbReference type="AlphaFoldDB" id="I3Y7I5"/>
<dbReference type="InterPro" id="IPR001240">
    <property type="entry name" value="PRAI_dom"/>
</dbReference>
<evidence type="ECO:0000313" key="13">
    <source>
        <dbReference type="EMBL" id="AFL72953.1"/>
    </source>
</evidence>
<dbReference type="STRING" id="765911.Thivi_0918"/>
<dbReference type="GO" id="GO:0000162">
    <property type="term" value="P:L-tryptophan biosynthetic process"/>
    <property type="evidence" value="ECO:0007669"/>
    <property type="project" value="UniProtKB-UniRule"/>
</dbReference>
<dbReference type="InterPro" id="IPR013785">
    <property type="entry name" value="Aldolase_TIM"/>
</dbReference>
<evidence type="ECO:0000256" key="8">
    <source>
        <dbReference type="ARBA" id="ARBA00023141"/>
    </source>
</evidence>
<evidence type="ECO:0000256" key="7">
    <source>
        <dbReference type="ARBA" id="ARBA00022822"/>
    </source>
</evidence>
<dbReference type="Gene3D" id="3.20.20.70">
    <property type="entry name" value="Aldolase class I"/>
    <property type="match status" value="1"/>
</dbReference>
<dbReference type="CDD" id="cd00405">
    <property type="entry name" value="PRAI"/>
    <property type="match status" value="1"/>
</dbReference>
<dbReference type="GO" id="GO:0004640">
    <property type="term" value="F:phosphoribosylanthranilate isomerase activity"/>
    <property type="evidence" value="ECO:0007669"/>
    <property type="project" value="UniProtKB-UniRule"/>
</dbReference>
<protein>
    <recommendedName>
        <fullName evidence="5 10">N-(5'-phosphoribosyl)anthranilate isomerase</fullName>
        <shortName evidence="10">PRAI</shortName>
        <ecNumber evidence="4 10">5.3.1.24</ecNumber>
    </recommendedName>
</protein>
<comment type="pathway">
    <text evidence="2 10">Amino-acid biosynthesis; L-tryptophan biosynthesis; L-tryptophan from chorismate: step 3/5.</text>
</comment>
<proteinExistence type="inferred from homology"/>
<dbReference type="UniPathway" id="UPA00035">
    <property type="reaction ID" value="UER00042"/>
</dbReference>
<dbReference type="PANTHER" id="PTHR42894:SF1">
    <property type="entry name" value="N-(5'-PHOSPHORIBOSYL)ANTHRANILATE ISOMERASE"/>
    <property type="match status" value="1"/>
</dbReference>
<dbReference type="NCBIfam" id="NF002298">
    <property type="entry name" value="PRK01222.1-4"/>
    <property type="match status" value="1"/>
</dbReference>
<comment type="similarity">
    <text evidence="3 10">Belongs to the TrpF family.</text>
</comment>
<dbReference type="KEGG" id="tvi:Thivi_0918"/>
<dbReference type="eggNOG" id="COG0135">
    <property type="taxonomic scope" value="Bacteria"/>
</dbReference>
<evidence type="ECO:0000256" key="3">
    <source>
        <dbReference type="ARBA" id="ARBA00007571"/>
    </source>
</evidence>